<gene>
    <name evidence="2" type="ORF">I4I81_26160</name>
</gene>
<evidence type="ECO:0000313" key="3">
    <source>
        <dbReference type="Proteomes" id="UP000694287"/>
    </source>
</evidence>
<organism evidence="2 3">
    <name type="scientific">Pseudonocardia abyssalis</name>
    <dbReference type="NCBI Taxonomy" id="2792008"/>
    <lineage>
        <taxon>Bacteria</taxon>
        <taxon>Bacillati</taxon>
        <taxon>Actinomycetota</taxon>
        <taxon>Actinomycetes</taxon>
        <taxon>Pseudonocardiales</taxon>
        <taxon>Pseudonocardiaceae</taxon>
        <taxon>Pseudonocardia</taxon>
    </lineage>
</organism>
<name>A0ABS6UZP8_9PSEU</name>
<dbReference type="Proteomes" id="UP000694287">
    <property type="component" value="Unassembled WGS sequence"/>
</dbReference>
<protein>
    <submittedName>
        <fullName evidence="2">Uncharacterized protein</fullName>
    </submittedName>
</protein>
<keyword evidence="3" id="KW-1185">Reference proteome</keyword>
<evidence type="ECO:0000313" key="2">
    <source>
        <dbReference type="EMBL" id="MBW0137719.1"/>
    </source>
</evidence>
<evidence type="ECO:0000256" key="1">
    <source>
        <dbReference type="SAM" id="MobiDB-lite"/>
    </source>
</evidence>
<feature type="region of interest" description="Disordered" evidence="1">
    <location>
        <begin position="91"/>
        <end position="114"/>
    </location>
</feature>
<sequence>MPDGEVVLRAERDEDGVRHLAARLTAEGDLVVEGQDIGPGVEEFFGEGNTEYEWAHTVRVADLPLLVAALGGAPGDDVLALLAERCDGPDSDELSRLLGPDGPVPADRWSRIGG</sequence>
<reference evidence="2 3" key="1">
    <citation type="submission" date="2020-11" db="EMBL/GenBank/DDBJ databases">
        <title>Pseudonocardia abyssalis sp. nov. and Pseudonocardia oceani sp. nov., description and phylogenomic analysis of two novel actinomycetes isolated from the deep Southern Ocean.</title>
        <authorList>
            <person name="Parra J."/>
        </authorList>
    </citation>
    <scope>NUCLEOTIDE SEQUENCE [LARGE SCALE GENOMIC DNA]</scope>
    <source>
        <strain evidence="2 3">KRD-168</strain>
    </source>
</reference>
<proteinExistence type="predicted"/>
<accession>A0ABS6UZP8</accession>
<dbReference type="EMBL" id="JADQDK010000001">
    <property type="protein sequence ID" value="MBW0137719.1"/>
    <property type="molecule type" value="Genomic_DNA"/>
</dbReference>
<comment type="caution">
    <text evidence="2">The sequence shown here is derived from an EMBL/GenBank/DDBJ whole genome shotgun (WGS) entry which is preliminary data.</text>
</comment>
<dbReference type="RefSeq" id="WP_218601493.1">
    <property type="nucleotide sequence ID" value="NZ_JADQDJ010000023.1"/>
</dbReference>